<dbReference type="Proteomes" id="UP001056455">
    <property type="component" value="Chromosome"/>
</dbReference>
<dbReference type="GO" id="GO:0003677">
    <property type="term" value="F:DNA binding"/>
    <property type="evidence" value="ECO:0007669"/>
    <property type="project" value="UniProtKB-KW"/>
</dbReference>
<gene>
    <name evidence="1" type="ORF">NF556_20745</name>
</gene>
<keyword evidence="1" id="KW-0238">DNA-binding</keyword>
<dbReference type="PANTHER" id="PTHR30528">
    <property type="entry name" value="CYTOPLASMIC PROTEIN"/>
    <property type="match status" value="1"/>
</dbReference>
<accession>A0ABY4YUE7</accession>
<evidence type="ECO:0000313" key="1">
    <source>
        <dbReference type="EMBL" id="USQ79983.1"/>
    </source>
</evidence>
<name>A0ABY4YUE7_9MICO</name>
<protein>
    <submittedName>
        <fullName evidence="1">Winged helix DNA-binding domain-containing protein</fullName>
    </submittedName>
</protein>
<sequence>MIHELSPREARRIAVRAQLLDAPRPTDLLEVARQLAVIQVDLTATVAPNADLVFWSRLGAAYSPDDLDEAVASQRLIEVQGMLRPGSDLELFRRAMQTWPGVGDVEPFRQSMAEWVEDNEICRQDILETLRADGPLPVRDLPDTTVRPWRSSGWNNNRNVRMLIEMMEARGDVAVAGREGRDRLWDLAERIYPDGPSLPVDEALAIRAQRRLAGLGIAREKTTETPGEPNSVGPVGEEAVIDGVRGRWRVDPEQLARLGEPFAGRTVLISPLDRLIFDRKRMVDLFAFDYQLEMYKPVAKRRWGYFALPVLRGDHFVGKVDATADHEHGTLRVDAVHDDVGLSRTARAEVDAEITALARWLGLDVLFSR</sequence>
<organism evidence="1 2">
    <name type="scientific">Ornithinimicrobium faecis</name>
    <dbReference type="NCBI Taxonomy" id="2934158"/>
    <lineage>
        <taxon>Bacteria</taxon>
        <taxon>Bacillati</taxon>
        <taxon>Actinomycetota</taxon>
        <taxon>Actinomycetes</taxon>
        <taxon>Micrococcales</taxon>
        <taxon>Ornithinimicrobiaceae</taxon>
        <taxon>Ornithinimicrobium</taxon>
    </lineage>
</organism>
<dbReference type="RefSeq" id="WP_252593201.1">
    <property type="nucleotide sequence ID" value="NZ_CP099489.1"/>
</dbReference>
<evidence type="ECO:0000313" key="2">
    <source>
        <dbReference type="Proteomes" id="UP001056455"/>
    </source>
</evidence>
<keyword evidence="2" id="KW-1185">Reference proteome</keyword>
<dbReference type="PANTHER" id="PTHR30528:SF0">
    <property type="entry name" value="CYTOPLASMIC PROTEIN"/>
    <property type="match status" value="1"/>
</dbReference>
<dbReference type="EMBL" id="CP099489">
    <property type="protein sequence ID" value="USQ79983.1"/>
    <property type="molecule type" value="Genomic_DNA"/>
</dbReference>
<reference evidence="1" key="1">
    <citation type="submission" date="2022-06" db="EMBL/GenBank/DDBJ databases">
        <title>Ornithinimicrobium HY1793.</title>
        <authorList>
            <person name="Huang Y."/>
        </authorList>
    </citation>
    <scope>NUCLEOTIDE SEQUENCE</scope>
    <source>
        <strain evidence="1">HY1793</strain>
    </source>
</reference>
<dbReference type="Pfam" id="PF06224">
    <property type="entry name" value="AlkZ-like"/>
    <property type="match status" value="1"/>
</dbReference>
<proteinExistence type="predicted"/>
<dbReference type="InterPro" id="IPR009351">
    <property type="entry name" value="AlkZ-like"/>
</dbReference>